<feature type="transmembrane region" description="Helical" evidence="1">
    <location>
        <begin position="9"/>
        <end position="27"/>
    </location>
</feature>
<evidence type="ECO:0000259" key="2">
    <source>
        <dbReference type="Pfam" id="PF02470"/>
    </source>
</evidence>
<keyword evidence="4" id="KW-1185">Reference proteome</keyword>
<proteinExistence type="predicted"/>
<name>A0A4Q1DAI5_9BACT</name>
<dbReference type="OrthoDB" id="9769132at2"/>
<keyword evidence="1" id="KW-1133">Transmembrane helix</keyword>
<sequence length="336" mass="35793">MKVANETKIGALTVVAVALLILGFNFLKGKSLLKSGNFIYARFDNTKGLTPSNAVLIKGYQVGSIQDIEAADKSLNEIIITIKLNDKYNIPDNSVAAIKANPLGSPSIEIAMGDSKNFLTSGSTIKSSNNAGMFDELTAKVGPVADKLTATLGSLDSVLRNINTVLDPNTKGNLQSVVANLSKATASFVSSSASLDQLLNTQTGALAQSLNNVNSFTKNLAGNNERLTGVMTNLEETTGHLAKADIDGVVNRLRSSVEQLNEAMTRLNSTDGTLGALVNDKQLYNNMNNTVRSLNILMDDLRVHPKRYVSFSVFGKKDKGTPLTAPLPVDTTSKTK</sequence>
<dbReference type="InterPro" id="IPR003399">
    <property type="entry name" value="Mce/MlaD"/>
</dbReference>
<comment type="caution">
    <text evidence="3">The sequence shown here is derived from an EMBL/GenBank/DDBJ whole genome shotgun (WGS) entry which is preliminary data.</text>
</comment>
<evidence type="ECO:0000313" key="4">
    <source>
        <dbReference type="Proteomes" id="UP000290545"/>
    </source>
</evidence>
<dbReference type="InterPro" id="IPR052336">
    <property type="entry name" value="MlaD_Phospholipid_Transporter"/>
</dbReference>
<protein>
    <submittedName>
        <fullName evidence="3">MCE family protein</fullName>
    </submittedName>
</protein>
<gene>
    <name evidence="3" type="ORF">ESB13_06270</name>
</gene>
<dbReference type="EMBL" id="SDHZ01000001">
    <property type="protein sequence ID" value="RXK86407.1"/>
    <property type="molecule type" value="Genomic_DNA"/>
</dbReference>
<evidence type="ECO:0000256" key="1">
    <source>
        <dbReference type="SAM" id="Phobius"/>
    </source>
</evidence>
<dbReference type="PANTHER" id="PTHR33371:SF4">
    <property type="entry name" value="INTERMEMBRANE PHOSPHOLIPID TRANSPORT SYSTEM BINDING PROTEIN MLAD"/>
    <property type="match status" value="1"/>
</dbReference>
<keyword evidence="1" id="KW-0812">Transmembrane</keyword>
<keyword evidence="1" id="KW-0472">Membrane</keyword>
<dbReference type="PANTHER" id="PTHR33371">
    <property type="entry name" value="INTERMEMBRANE PHOSPHOLIPID TRANSPORT SYSTEM BINDING PROTEIN MLAD-RELATED"/>
    <property type="match status" value="1"/>
</dbReference>
<dbReference type="Proteomes" id="UP000290545">
    <property type="component" value="Unassembled WGS sequence"/>
</dbReference>
<feature type="domain" description="Mce/MlaD" evidence="2">
    <location>
        <begin position="36"/>
        <end position="112"/>
    </location>
</feature>
<evidence type="ECO:0000313" key="3">
    <source>
        <dbReference type="EMBL" id="RXK86407.1"/>
    </source>
</evidence>
<dbReference type="AlphaFoldDB" id="A0A4Q1DAI5"/>
<dbReference type="Pfam" id="PF02470">
    <property type="entry name" value="MlaD"/>
    <property type="match status" value="1"/>
</dbReference>
<reference evidence="3 4" key="1">
    <citation type="submission" date="2019-01" db="EMBL/GenBank/DDBJ databases">
        <title>Filimonas sp. strain TTM-71.</title>
        <authorList>
            <person name="Chen W.-M."/>
        </authorList>
    </citation>
    <scope>NUCLEOTIDE SEQUENCE [LARGE SCALE GENOMIC DNA]</scope>
    <source>
        <strain evidence="3 4">TTM-71</strain>
    </source>
</reference>
<dbReference type="RefSeq" id="WP_129002157.1">
    <property type="nucleotide sequence ID" value="NZ_SDHZ01000001.1"/>
</dbReference>
<accession>A0A4Q1DAI5</accession>
<organism evidence="3 4">
    <name type="scientific">Filimonas effusa</name>
    <dbReference type="NCBI Taxonomy" id="2508721"/>
    <lineage>
        <taxon>Bacteria</taxon>
        <taxon>Pseudomonadati</taxon>
        <taxon>Bacteroidota</taxon>
        <taxon>Chitinophagia</taxon>
        <taxon>Chitinophagales</taxon>
        <taxon>Chitinophagaceae</taxon>
        <taxon>Filimonas</taxon>
    </lineage>
</organism>